<comment type="similarity">
    <text evidence="1">Belongs to the protein-tyrosine phosphatase family. Non-receptor class dual specificity subfamily.</text>
</comment>
<name>A0A1D2AFB1_AUXPR</name>
<dbReference type="EC" id="3.1.3.48" evidence="2"/>
<dbReference type="EMBL" id="GDKF01000733">
    <property type="protein sequence ID" value="JAT77889.1"/>
    <property type="molecule type" value="Transcribed_RNA"/>
</dbReference>
<dbReference type="GO" id="GO:0017017">
    <property type="term" value="F:MAP kinase tyrosine/serine/threonine phosphatase activity"/>
    <property type="evidence" value="ECO:0007669"/>
    <property type="project" value="TreeGrafter"/>
</dbReference>
<protein>
    <recommendedName>
        <fullName evidence="2">protein-tyrosine-phosphatase</fullName>
        <ecNumber evidence="2">3.1.3.48</ecNumber>
    </recommendedName>
</protein>
<dbReference type="PROSITE" id="PS50054">
    <property type="entry name" value="TYR_PHOSPHATASE_DUAL"/>
    <property type="match status" value="1"/>
</dbReference>
<evidence type="ECO:0000256" key="4">
    <source>
        <dbReference type="ARBA" id="ARBA00022912"/>
    </source>
</evidence>
<dbReference type="InterPro" id="IPR000387">
    <property type="entry name" value="Tyr_Pase_dom"/>
</dbReference>
<dbReference type="PRINTS" id="PR01908">
    <property type="entry name" value="ADSPHPHTASE"/>
</dbReference>
<dbReference type="SMART" id="SM00195">
    <property type="entry name" value="DSPc"/>
    <property type="match status" value="1"/>
</dbReference>
<accession>A0A1D2AFB1</accession>
<proteinExistence type="inferred from homology"/>
<dbReference type="Pfam" id="PF00782">
    <property type="entry name" value="DSPc"/>
    <property type="match status" value="1"/>
</dbReference>
<organism evidence="8">
    <name type="scientific">Auxenochlorella protothecoides</name>
    <name type="common">Green microalga</name>
    <name type="synonym">Chlorella protothecoides</name>
    <dbReference type="NCBI Taxonomy" id="3075"/>
    <lineage>
        <taxon>Eukaryota</taxon>
        <taxon>Viridiplantae</taxon>
        <taxon>Chlorophyta</taxon>
        <taxon>core chlorophytes</taxon>
        <taxon>Trebouxiophyceae</taxon>
        <taxon>Chlorellales</taxon>
        <taxon>Chlorellaceae</taxon>
        <taxon>Auxenochlorella</taxon>
    </lineage>
</organism>
<dbReference type="InterPro" id="IPR029021">
    <property type="entry name" value="Prot-tyrosine_phosphatase-like"/>
</dbReference>
<dbReference type="PROSITE" id="PS50056">
    <property type="entry name" value="TYR_PHOSPHATASE_2"/>
    <property type="match status" value="1"/>
</dbReference>
<dbReference type="InterPro" id="IPR000340">
    <property type="entry name" value="Dual-sp_phosphatase_cat-dom"/>
</dbReference>
<evidence type="ECO:0000313" key="8">
    <source>
        <dbReference type="EMBL" id="JAT77889.1"/>
    </source>
</evidence>
<dbReference type="PANTHER" id="PTHR10159">
    <property type="entry name" value="DUAL SPECIFICITY PROTEIN PHOSPHATASE"/>
    <property type="match status" value="1"/>
</dbReference>
<evidence type="ECO:0000256" key="2">
    <source>
        <dbReference type="ARBA" id="ARBA00013064"/>
    </source>
</evidence>
<feature type="non-terminal residue" evidence="8">
    <location>
        <position position="308"/>
    </location>
</feature>
<dbReference type="GO" id="GO:0043409">
    <property type="term" value="P:negative regulation of MAPK cascade"/>
    <property type="evidence" value="ECO:0007669"/>
    <property type="project" value="TreeGrafter"/>
</dbReference>
<evidence type="ECO:0000256" key="3">
    <source>
        <dbReference type="ARBA" id="ARBA00022801"/>
    </source>
</evidence>
<reference evidence="8" key="1">
    <citation type="submission" date="2015-08" db="EMBL/GenBank/DDBJ databases">
        <authorList>
            <person name="Babu N.S."/>
            <person name="Beckwith C.J."/>
            <person name="Beseler K.G."/>
            <person name="Brison A."/>
            <person name="Carone J.V."/>
            <person name="Caskin T.P."/>
            <person name="Diamond M."/>
            <person name="Durham M.E."/>
            <person name="Foxe J.M."/>
            <person name="Go M."/>
            <person name="Henderson B.A."/>
            <person name="Jones I.B."/>
            <person name="McGettigan J.A."/>
            <person name="Micheletti S.J."/>
            <person name="Nasrallah M.E."/>
            <person name="Ortiz D."/>
            <person name="Piller C.R."/>
            <person name="Privatt S.R."/>
            <person name="Schneider S.L."/>
            <person name="Sharp S."/>
            <person name="Smith T.C."/>
            <person name="Stanton J.D."/>
            <person name="Ullery H.E."/>
            <person name="Wilson R.J."/>
            <person name="Serrano M.G."/>
            <person name="Buck G."/>
            <person name="Lee V."/>
            <person name="Wang Y."/>
            <person name="Carvalho R."/>
            <person name="Voegtly L."/>
            <person name="Shi R."/>
            <person name="Duckworth R."/>
            <person name="Johnson A."/>
            <person name="Loviza R."/>
            <person name="Walstead R."/>
            <person name="Shah Z."/>
            <person name="Kiflezghi M."/>
            <person name="Wade K."/>
            <person name="Ball S.L."/>
            <person name="Bradley K.W."/>
            <person name="Asai D.J."/>
            <person name="Bowman C.A."/>
            <person name="Russell D.A."/>
            <person name="Pope W.H."/>
            <person name="Jacobs-Sera D."/>
            <person name="Hendrix R.W."/>
            <person name="Hatfull G.F."/>
        </authorList>
    </citation>
    <scope>NUCLEOTIDE SEQUENCE</scope>
</reference>
<dbReference type="PROSITE" id="PS00383">
    <property type="entry name" value="TYR_PHOSPHATASE_1"/>
    <property type="match status" value="1"/>
</dbReference>
<keyword evidence="3" id="KW-0378">Hydrolase</keyword>
<dbReference type="PANTHER" id="PTHR10159:SF519">
    <property type="entry name" value="DUAL SPECIFICITY PROTEIN PHOSPHATASE MPK3"/>
    <property type="match status" value="1"/>
</dbReference>
<feature type="domain" description="Tyrosine specific protein phosphatases" evidence="7">
    <location>
        <begin position="196"/>
        <end position="254"/>
    </location>
</feature>
<keyword evidence="4" id="KW-0904">Protein phosphatase</keyword>
<dbReference type="SUPFAM" id="SSF52799">
    <property type="entry name" value="(Phosphotyrosine protein) phosphatases II"/>
    <property type="match status" value="1"/>
</dbReference>
<evidence type="ECO:0000256" key="5">
    <source>
        <dbReference type="SAM" id="MobiDB-lite"/>
    </source>
</evidence>
<feature type="region of interest" description="Disordered" evidence="5">
    <location>
        <begin position="280"/>
        <end position="308"/>
    </location>
</feature>
<dbReference type="Gene3D" id="3.90.190.10">
    <property type="entry name" value="Protein tyrosine phosphatase superfamily"/>
    <property type="match status" value="1"/>
</dbReference>
<evidence type="ECO:0000259" key="7">
    <source>
        <dbReference type="PROSITE" id="PS50056"/>
    </source>
</evidence>
<feature type="domain" description="Tyrosine-protein phosphatase" evidence="6">
    <location>
        <begin position="134"/>
        <end position="276"/>
    </location>
</feature>
<dbReference type="CDD" id="cd14498">
    <property type="entry name" value="DSP"/>
    <property type="match status" value="1"/>
</dbReference>
<feature type="compositionally biased region" description="Low complexity" evidence="5">
    <location>
        <begin position="296"/>
        <end position="308"/>
    </location>
</feature>
<evidence type="ECO:0000259" key="6">
    <source>
        <dbReference type="PROSITE" id="PS50054"/>
    </source>
</evidence>
<gene>
    <name evidence="8" type="ORF">g.12398</name>
</gene>
<sequence>MEVRSCAHDAIFRTFTRCGEDPLTLLVDLRPAKEFLKRHIALSYCIRLTSNGQALVDYSKNEYDVKWSTGCWWDKPVILFGPPALRKDHPVVAFLAKEGRARSLQYFPHGFGDLAEAYPYLTTASVRPSSSRRYPSLIEPGLYLGDWASAEATDRLQELGVRSIVTIHNNPENLAVAAGTSRLAIQLADVTTADPAPWFDPVADFIAGARAGGGAVLVHCGAGVSRSATLVIAHLMRSRGWSAERALAHVTAARSVAAPNDGFWRALCALESRLGLAQRSDPDKFAGSRGADAGDEPAAAPARGAGSG</sequence>
<dbReference type="GO" id="GO:0008330">
    <property type="term" value="F:protein tyrosine/threonine phosphatase activity"/>
    <property type="evidence" value="ECO:0007669"/>
    <property type="project" value="TreeGrafter"/>
</dbReference>
<dbReference type="InterPro" id="IPR016130">
    <property type="entry name" value="Tyr_Pase_AS"/>
</dbReference>
<dbReference type="InterPro" id="IPR020422">
    <property type="entry name" value="TYR_PHOSPHATASE_DUAL_dom"/>
</dbReference>
<dbReference type="AlphaFoldDB" id="A0A1D2AFB1"/>
<evidence type="ECO:0000256" key="1">
    <source>
        <dbReference type="ARBA" id="ARBA00008601"/>
    </source>
</evidence>
<dbReference type="GO" id="GO:0005737">
    <property type="term" value="C:cytoplasm"/>
    <property type="evidence" value="ECO:0007669"/>
    <property type="project" value="TreeGrafter"/>
</dbReference>
<dbReference type="GO" id="GO:0033550">
    <property type="term" value="F:MAP kinase tyrosine phosphatase activity"/>
    <property type="evidence" value="ECO:0007669"/>
    <property type="project" value="TreeGrafter"/>
</dbReference>